<sequence>MEMWAQSYWPAVYDYHSYDIYDKMHHYRQVTYQQLPVYRVPPVFRTAKTTPTPPSDSHSSIGSDVRTASPHRTAEFPRLDGSFDRQRCRVSAVDVESVERTKETRQVRCGSLGAGDGGKTEASSRRESTPHRTGNDTPDTHSFCRVLTFQDPNGRPREMVFPKALDLDRPKRARTSFTSYQLEQLEKEFKCNQYMVGRDRARLATNLDLTETQVKVWFQNRRTKFKREQCKAAEFKEKNAESIAACNILKLLQSQQGDTATVPSVGSVSPIRNRLMTSW</sequence>
<dbReference type="PROSITE" id="PS00027">
    <property type="entry name" value="HOMEOBOX_1"/>
    <property type="match status" value="1"/>
</dbReference>
<evidence type="ECO:0000256" key="1">
    <source>
        <dbReference type="ARBA" id="ARBA00004123"/>
    </source>
</evidence>
<name>A0A8B7XJ29_ACAPL</name>
<dbReference type="GO" id="GO:0000981">
    <property type="term" value="F:DNA-binding transcription factor activity, RNA polymerase II-specific"/>
    <property type="evidence" value="ECO:0007669"/>
    <property type="project" value="InterPro"/>
</dbReference>
<organism evidence="9 10">
    <name type="scientific">Acanthaster planci</name>
    <name type="common">Crown-of-thorns starfish</name>
    <dbReference type="NCBI Taxonomy" id="133434"/>
    <lineage>
        <taxon>Eukaryota</taxon>
        <taxon>Metazoa</taxon>
        <taxon>Echinodermata</taxon>
        <taxon>Eleutherozoa</taxon>
        <taxon>Asterozoa</taxon>
        <taxon>Asteroidea</taxon>
        <taxon>Valvatacea</taxon>
        <taxon>Valvatida</taxon>
        <taxon>Acanthasteridae</taxon>
        <taxon>Acanthaster</taxon>
    </lineage>
</organism>
<evidence type="ECO:0000256" key="6">
    <source>
        <dbReference type="RuleBase" id="RU000682"/>
    </source>
</evidence>
<dbReference type="OrthoDB" id="6159439at2759"/>
<keyword evidence="2 5" id="KW-0238">DNA-binding</keyword>
<dbReference type="PRINTS" id="PR00024">
    <property type="entry name" value="HOMEOBOX"/>
</dbReference>
<dbReference type="KEGG" id="aplc:110973901"/>
<evidence type="ECO:0000313" key="9">
    <source>
        <dbReference type="Proteomes" id="UP000694845"/>
    </source>
</evidence>
<dbReference type="GO" id="GO:0007420">
    <property type="term" value="P:brain development"/>
    <property type="evidence" value="ECO:0007669"/>
    <property type="project" value="TreeGrafter"/>
</dbReference>
<feature type="compositionally biased region" description="Basic and acidic residues" evidence="7">
    <location>
        <begin position="118"/>
        <end position="134"/>
    </location>
</feature>
<keyword evidence="3 5" id="KW-0371">Homeobox</keyword>
<protein>
    <submittedName>
        <fullName evidence="10">Ventral anterior homeobox 2b-like</fullName>
    </submittedName>
</protein>
<feature type="region of interest" description="Disordered" evidence="7">
    <location>
        <begin position="46"/>
        <end position="78"/>
    </location>
</feature>
<feature type="region of interest" description="Disordered" evidence="7">
    <location>
        <begin position="99"/>
        <end position="142"/>
    </location>
</feature>
<evidence type="ECO:0000256" key="2">
    <source>
        <dbReference type="ARBA" id="ARBA00023125"/>
    </source>
</evidence>
<dbReference type="Pfam" id="PF00046">
    <property type="entry name" value="Homeodomain"/>
    <property type="match status" value="1"/>
</dbReference>
<proteinExistence type="predicted"/>
<dbReference type="CDD" id="cd00086">
    <property type="entry name" value="homeodomain"/>
    <property type="match status" value="1"/>
</dbReference>
<evidence type="ECO:0000256" key="7">
    <source>
        <dbReference type="SAM" id="MobiDB-lite"/>
    </source>
</evidence>
<dbReference type="GO" id="GO:0030182">
    <property type="term" value="P:neuron differentiation"/>
    <property type="evidence" value="ECO:0007669"/>
    <property type="project" value="TreeGrafter"/>
</dbReference>
<evidence type="ECO:0000313" key="10">
    <source>
        <dbReference type="RefSeq" id="XP_022080804.1"/>
    </source>
</evidence>
<evidence type="ECO:0000259" key="8">
    <source>
        <dbReference type="PROSITE" id="PS50071"/>
    </source>
</evidence>
<dbReference type="InterPro" id="IPR001356">
    <property type="entry name" value="HD"/>
</dbReference>
<feature type="DNA-binding region" description="Homeobox" evidence="5">
    <location>
        <begin position="170"/>
        <end position="229"/>
    </location>
</feature>
<dbReference type="InterPro" id="IPR017970">
    <property type="entry name" value="Homeobox_CS"/>
</dbReference>
<dbReference type="SUPFAM" id="SSF46689">
    <property type="entry name" value="Homeodomain-like"/>
    <property type="match status" value="1"/>
</dbReference>
<dbReference type="SMART" id="SM00389">
    <property type="entry name" value="HOX"/>
    <property type="match status" value="1"/>
</dbReference>
<dbReference type="InterPro" id="IPR009057">
    <property type="entry name" value="Homeodomain-like_sf"/>
</dbReference>
<evidence type="ECO:0000256" key="5">
    <source>
        <dbReference type="PROSITE-ProRule" id="PRU00108"/>
    </source>
</evidence>
<keyword evidence="4 5" id="KW-0539">Nucleus</keyword>
<keyword evidence="9" id="KW-1185">Reference proteome</keyword>
<dbReference type="GO" id="GO:0000978">
    <property type="term" value="F:RNA polymerase II cis-regulatory region sequence-specific DNA binding"/>
    <property type="evidence" value="ECO:0007669"/>
    <property type="project" value="TreeGrafter"/>
</dbReference>
<reference evidence="10" key="1">
    <citation type="submission" date="2025-08" db="UniProtKB">
        <authorList>
            <consortium name="RefSeq"/>
        </authorList>
    </citation>
    <scope>IDENTIFICATION</scope>
</reference>
<dbReference type="Gene3D" id="1.10.10.60">
    <property type="entry name" value="Homeodomain-like"/>
    <property type="match status" value="1"/>
</dbReference>
<dbReference type="Proteomes" id="UP000694845">
    <property type="component" value="Unplaced"/>
</dbReference>
<dbReference type="PANTHER" id="PTHR24339">
    <property type="entry name" value="HOMEOBOX PROTEIN EMX-RELATED"/>
    <property type="match status" value="1"/>
</dbReference>
<evidence type="ECO:0000256" key="3">
    <source>
        <dbReference type="ARBA" id="ARBA00023155"/>
    </source>
</evidence>
<dbReference type="PANTHER" id="PTHR24339:SF28">
    <property type="entry name" value="E5-RELATED"/>
    <property type="match status" value="1"/>
</dbReference>
<accession>A0A8B7XJ29</accession>
<dbReference type="PROSITE" id="PS50071">
    <property type="entry name" value="HOMEOBOX_2"/>
    <property type="match status" value="1"/>
</dbReference>
<dbReference type="RefSeq" id="XP_022080804.1">
    <property type="nucleotide sequence ID" value="XM_022225112.1"/>
</dbReference>
<dbReference type="InterPro" id="IPR050877">
    <property type="entry name" value="EMX-VAX-Noto_Homeobox_TFs"/>
</dbReference>
<gene>
    <name evidence="10" type="primary">LOC110973901</name>
</gene>
<feature type="domain" description="Homeobox" evidence="8">
    <location>
        <begin position="168"/>
        <end position="228"/>
    </location>
</feature>
<dbReference type="GeneID" id="110973901"/>
<dbReference type="GO" id="GO:0005634">
    <property type="term" value="C:nucleus"/>
    <property type="evidence" value="ECO:0007669"/>
    <property type="project" value="UniProtKB-SubCell"/>
</dbReference>
<dbReference type="OMA" id="NRLMTSW"/>
<dbReference type="AlphaFoldDB" id="A0A8B7XJ29"/>
<dbReference type="InterPro" id="IPR020479">
    <property type="entry name" value="HD_metazoa"/>
</dbReference>
<evidence type="ECO:0000256" key="4">
    <source>
        <dbReference type="ARBA" id="ARBA00023242"/>
    </source>
</evidence>
<comment type="subcellular location">
    <subcellularLocation>
        <location evidence="1 5 6">Nucleus</location>
    </subcellularLocation>
</comment>